<dbReference type="InterPro" id="IPR056459">
    <property type="entry name" value="TPR_DOP1"/>
</dbReference>
<evidence type="ECO:0000259" key="13">
    <source>
        <dbReference type="Pfam" id="PF24601"/>
    </source>
</evidence>
<dbReference type="GO" id="GO:0016020">
    <property type="term" value="C:membrane"/>
    <property type="evidence" value="ECO:0007669"/>
    <property type="project" value="UniProtKB-SubCell"/>
</dbReference>
<feature type="transmembrane region" description="Helical" evidence="10">
    <location>
        <begin position="2653"/>
        <end position="2674"/>
    </location>
</feature>
<sequence>LALLGGDNIVNGVPVACIHNSSKYKNYVSQVDKALKAFECTNEWADLISALSKLAKVFSSNAKFNDIPKPVTVAKRLSQCLHPALPSGVHLKALETYRILFEILGEKCLPKLLYLFTVGLFPLMDHCGIKVKSELLKLFEKYFLPLGEDLRPALPGFITAVLLGLEEGTEFYDKSFNLLEQVLHSVGGEAFYASLWQAVLGSPLVRLPALVFVNAKYDKVLGIGEQQEIMGGDHADHMIAALCAAADDDGSTLVQRNLLDFLCSAFPLNSQHLSEPDLVQLLRRCLFVVLRRDMSLNRRLFQWLLNRSGDSGGTSIPVNGNENEIDLQFFKEYSLPLIKQALIEYLKLGTVEVVTHSNIFGAVGGSWDNTKELQLQYTEVRVCRLLLYFLDRPELGNLILKDALELFLNFVSKLDLGTVNEFTQKCRSIYPLSFTSPWKEDVEEFESNKEINDEDEGSNSTKRLSRIELIGKTLNMLLDSLDVGYVWEYLQDMFERVVEFECGSRCKTINRESLRIEQITKKRQYARRMNENLRLFPLIVKFSINHVHLNTNIDVRRIHLPNLLKKILIVLNRNKNFENLAKNVLLSLIVLCRDLLKEINQCPSVMESNEQGRIEDCLVEYKILIYNISIWYVQNGRGQDKYGVLLASGLLLRDFCDFPLYSLDNKSLCDATTSKPFPDWLNGLLKIVDINSWDDNNDVLGKNSDIDVRCQMIELIIYIYAKSVAVLEQHKAVKGRERLNCYRQYVGGVYGQGEDKSSITVLLKPFLDCGELLNFNDTSFFSQMAETVWKEMDDEVGLSRYHQFCSKLLLLLHSVKIKEVSSETEDAIVNDLTNRNIAKSIKAAKKFRNLWTLNRSIETEEIAPGIPVKQFNRVYLVLLGVIADESLTNGGTQLKNIVISWLMDCAKRRDLTRVLQMLVKMLLNPATSRISIHYVHISSRISSDQIPGMPSDVNVVNLKTTTSGQEIHHVCKVPSHKQYENGSKEDNFIDIHSKANSKWVNEAKKKLIMPFESSYTVSNFIKPASSKINNENGKNSTDKNIQPLKIRHNRALSDIPHFDDDDDVESLDNISIDSVDHDVYDALQAILDKICDSPLAKIGIPECEENEIRDLFKEGLKKSDEKKENEVPQQNQENNIVENSNKLTIYSSTPLSTKGIRKDNPILTHQKSLNSGSKHSSIGRKGHRRQDSLQQKIFDIHTQEMKNFNPNEMPTLTAAGDEKQQLFDEQHSHMLLYSQSGKKVDLGRVERVFTILTELLKSDKGSTMLGRHIVMCMISDGTNSINPENGNTISHVLDLFLRHSRVIQGHEFFSSMQVEDVGLGKDKDHPSGAFDATKKKEYTFLELFITIALYYLRSYFLNSPVMEVTQQDLLDSWRCKKAALEFLTELCKELILLVRDHKLKALAEYVQSSFLKCKLPRCVILFLLSAVRSPEVVSQSDDVKGKPTAVFSADVLDFNDGPSKSDEFPYAIQAYNDALLDFSVVYINLEYDLRTGIKEFSDDNISNILQKNNTFSLSKIQCNTPIGRSHTHDDPYSCVTYLKAFLCILLKSLQRCPERHERWLQFIMNTLPFLDVVLKTYSLHLVDQLCSNLRNAIGRAYIFKSNKDSESLSQNLGDFMFTTDDNCSIDITPTTPFTIMEEKSKCVSGTFQQENDKNYPPSYCIMILEALTSIIHYCVVDNSQIQEHQQSANVSTSSTHQNTGGGIYGMVGSAISAVPGSKVAAEFIKKINFLTFADSGASNSVGFTQIENRVNNDNWRDTREEMLNILPHIMSTIIDVWNFIRQSIEKATFVKGEDNKKINFEIFLRPTSDLMEGYPLEPTLPLGTPHEIAKCIIKFLTPIAQSNQIAFLNAMALVWSHKSETTLEGRIMSRNDGDHTTFIYSSDQLDLVNLLLNIKALPLDYIINIITDTLKDTGVRNSKQLPSTLQPTDKTYYGICNEVNLLELLHGCIKQLSIESREYKNLWNSLYPLFNEVPINNLPPRGIFLLFIIFSDYVRGYGSSNIIEDKSISSSMQSCCQRLTEGLNNIVGWQLESTTWLKRTLVVKQETATSGQGKVIDHSPSIDYNKMTSSTISDAAVSIRASTTSLTTAKLSSLEGPFDSKTTQINQSSSTSLSQLSFNPSLASTEKSKMSSNFRSSIKDTNTNKRDPINSTQALFLLSENLAELIDSICKSDDKEKLLQTLQTVWSNTLPFLRAKSARNSNFFLASSQFLASISSFNYMRSVWKKTTLDLLMDPNFFKMDVRALKQWLIIIDNLMTHDKTSFNNLLSRISTSQNSALSSFISSKEQEYELRAQALKRLAFVVLSSGMDQYAVNLPDIQERLSDNLKISQVPMIHAQVFTCYRVLLIRLKPTNFVSMWPSMITELVQVLLQIENQLSDLNSSMSDDLKCSKDEQWMQLYLSACKLLETLCTLPSGYISQFQMCHWAFVSSVGRNANDLFIPFAMRINNLLSEKYGKLSEKDRKELSASLREVKTLFNFGDLRPFFSALVDQHKTVAAGITGNQHEGQLREASCMNGTYSCKNSISRLESALYVDFAETWQFVMLNKSDWVSFFPKPTGGLSRNYSIWDIMTLDQNDMTQFHHMWFGIFIWTTIILTIVYAIAFIISFINLRHHSWVVFSFLPFLLLLIIPQFLLNLITCAIIAFTFSAGGKAITAWHCLGIGCVQSLFSIIFSYTRILQTLYNHVLEKIYS</sequence>
<evidence type="ECO:0000256" key="3">
    <source>
        <dbReference type="ARBA" id="ARBA00022448"/>
    </source>
</evidence>
<feature type="region of interest" description="Disordered" evidence="9">
    <location>
        <begin position="2123"/>
        <end position="2146"/>
    </location>
</feature>
<dbReference type="InterPro" id="IPR007249">
    <property type="entry name" value="DOP1_N"/>
</dbReference>
<dbReference type="InterPro" id="IPR019334">
    <property type="entry name" value="TMEM170A/B/YPR153W-like"/>
</dbReference>
<evidence type="ECO:0000256" key="5">
    <source>
        <dbReference type="ARBA" id="ARBA00022927"/>
    </source>
</evidence>
<protein>
    <submittedName>
        <fullName evidence="15">Dopey_N domain-containing protein</fullName>
    </submittedName>
</protein>
<feature type="compositionally biased region" description="Polar residues" evidence="9">
    <location>
        <begin position="1165"/>
        <end position="1176"/>
    </location>
</feature>
<keyword evidence="6 10" id="KW-1133">Transmembrane helix</keyword>
<dbReference type="PANTHER" id="PTHR14042">
    <property type="entry name" value="DOPEY-RELATED"/>
    <property type="match status" value="1"/>
</dbReference>
<dbReference type="InterPro" id="IPR056457">
    <property type="entry name" value="DOP1_C"/>
</dbReference>
<evidence type="ECO:0000256" key="9">
    <source>
        <dbReference type="SAM" id="MobiDB-lite"/>
    </source>
</evidence>
<dbReference type="GO" id="GO:0005829">
    <property type="term" value="C:cytosol"/>
    <property type="evidence" value="ECO:0007669"/>
    <property type="project" value="GOC"/>
</dbReference>
<dbReference type="Proteomes" id="UP000035681">
    <property type="component" value="Unplaced"/>
</dbReference>
<feature type="domain" description="DOP1-like TPR" evidence="13">
    <location>
        <begin position="1227"/>
        <end position="1606"/>
    </location>
</feature>
<proteinExistence type="inferred from homology"/>
<feature type="domain" description="DOP1-like C-terminal" evidence="12">
    <location>
        <begin position="2140"/>
        <end position="2488"/>
    </location>
</feature>
<evidence type="ECO:0000256" key="6">
    <source>
        <dbReference type="ARBA" id="ARBA00022989"/>
    </source>
</evidence>
<keyword evidence="14" id="KW-1185">Reference proteome</keyword>
<dbReference type="GO" id="GO:0005802">
    <property type="term" value="C:trans-Golgi network"/>
    <property type="evidence" value="ECO:0007669"/>
    <property type="project" value="TreeGrafter"/>
</dbReference>
<evidence type="ECO:0000313" key="14">
    <source>
        <dbReference type="Proteomes" id="UP000035681"/>
    </source>
</evidence>
<evidence type="ECO:0000256" key="8">
    <source>
        <dbReference type="ARBA" id="ARBA00046326"/>
    </source>
</evidence>
<feature type="transmembrane region" description="Helical" evidence="10">
    <location>
        <begin position="2583"/>
        <end position="2608"/>
    </location>
</feature>
<dbReference type="GO" id="GO:0005768">
    <property type="term" value="C:endosome"/>
    <property type="evidence" value="ECO:0007669"/>
    <property type="project" value="TreeGrafter"/>
</dbReference>
<feature type="region of interest" description="Disordered" evidence="9">
    <location>
        <begin position="1165"/>
        <end position="1187"/>
    </location>
</feature>
<keyword evidence="7 10" id="KW-0472">Membrane</keyword>
<accession>A0AAF5DFW2</accession>
<dbReference type="WBParaSite" id="TCONS_00011115.p1">
    <property type="protein sequence ID" value="TCONS_00011115.p1"/>
    <property type="gene ID" value="XLOC_005211"/>
</dbReference>
<evidence type="ECO:0000256" key="4">
    <source>
        <dbReference type="ARBA" id="ARBA00022692"/>
    </source>
</evidence>
<dbReference type="InterPro" id="IPR040314">
    <property type="entry name" value="DOP1"/>
</dbReference>
<reference evidence="15" key="1">
    <citation type="submission" date="2024-02" db="UniProtKB">
        <authorList>
            <consortium name="WormBaseParasite"/>
        </authorList>
    </citation>
    <scope>IDENTIFICATION</scope>
</reference>
<evidence type="ECO:0000256" key="2">
    <source>
        <dbReference type="ARBA" id="ARBA00006325"/>
    </source>
</evidence>
<keyword evidence="4 10" id="KW-0812">Transmembrane</keyword>
<comment type="subcellular location">
    <subcellularLocation>
        <location evidence="1">Membrane</location>
        <topology evidence="1">Multi-pass membrane protein</topology>
    </subcellularLocation>
</comment>
<comment type="similarity">
    <text evidence="8">Belongs to the DOP1 family.</text>
</comment>
<dbReference type="GO" id="GO:0015031">
    <property type="term" value="P:protein transport"/>
    <property type="evidence" value="ECO:0007669"/>
    <property type="project" value="UniProtKB-KW"/>
</dbReference>
<evidence type="ECO:0000256" key="7">
    <source>
        <dbReference type="ARBA" id="ARBA00023136"/>
    </source>
</evidence>
<evidence type="ECO:0000259" key="11">
    <source>
        <dbReference type="Pfam" id="PF04118"/>
    </source>
</evidence>
<dbReference type="GO" id="GO:0006895">
    <property type="term" value="P:Golgi to endosome transport"/>
    <property type="evidence" value="ECO:0007669"/>
    <property type="project" value="InterPro"/>
</dbReference>
<evidence type="ECO:0000313" key="15">
    <source>
        <dbReference type="WBParaSite" id="TCONS_00011115.p1"/>
    </source>
</evidence>
<dbReference type="Pfam" id="PF10190">
    <property type="entry name" value="Tmemb_170"/>
    <property type="match status" value="1"/>
</dbReference>
<feature type="domain" description="DOP1 N-terminal" evidence="11">
    <location>
        <begin position="22"/>
        <end position="307"/>
    </location>
</feature>
<feature type="transmembrane region" description="Helical" evidence="10">
    <location>
        <begin position="2620"/>
        <end position="2647"/>
    </location>
</feature>
<keyword evidence="5" id="KW-0653">Protein transport</keyword>
<evidence type="ECO:0000256" key="1">
    <source>
        <dbReference type="ARBA" id="ARBA00004141"/>
    </source>
</evidence>
<evidence type="ECO:0000259" key="12">
    <source>
        <dbReference type="Pfam" id="PF24598"/>
    </source>
</evidence>
<dbReference type="Pfam" id="PF04118">
    <property type="entry name" value="Dopey_N"/>
    <property type="match status" value="1"/>
</dbReference>
<feature type="compositionally biased region" description="Polar residues" evidence="9">
    <location>
        <begin position="2123"/>
        <end position="2141"/>
    </location>
</feature>
<name>A0AAF5DFW2_STRER</name>
<dbReference type="Pfam" id="PF24601">
    <property type="entry name" value="TPR_DOP1"/>
    <property type="match status" value="1"/>
</dbReference>
<dbReference type="PANTHER" id="PTHR14042:SF24">
    <property type="entry name" value="PROTEIN DOPEY-1 HOMOLOG"/>
    <property type="match status" value="1"/>
</dbReference>
<keyword evidence="3" id="KW-0813">Transport</keyword>
<comment type="similarity">
    <text evidence="2">Belongs to the TMEM170 family.</text>
</comment>
<dbReference type="AlphaFoldDB" id="A0AAF5DFW2"/>
<organism evidence="14 15">
    <name type="scientific">Strongyloides stercoralis</name>
    <name type="common">Threadworm</name>
    <dbReference type="NCBI Taxonomy" id="6248"/>
    <lineage>
        <taxon>Eukaryota</taxon>
        <taxon>Metazoa</taxon>
        <taxon>Ecdysozoa</taxon>
        <taxon>Nematoda</taxon>
        <taxon>Chromadorea</taxon>
        <taxon>Rhabditida</taxon>
        <taxon>Tylenchina</taxon>
        <taxon>Panagrolaimomorpha</taxon>
        <taxon>Strongyloidoidea</taxon>
        <taxon>Strongyloididae</taxon>
        <taxon>Strongyloides</taxon>
    </lineage>
</organism>
<dbReference type="Pfam" id="PF24598">
    <property type="entry name" value="DOP1_C"/>
    <property type="match status" value="1"/>
</dbReference>
<evidence type="ECO:0000256" key="10">
    <source>
        <dbReference type="SAM" id="Phobius"/>
    </source>
</evidence>